<feature type="coiled-coil region" evidence="5">
    <location>
        <begin position="44"/>
        <end position="78"/>
    </location>
</feature>
<organism evidence="7 8">
    <name type="scientific">Bacteroides sedimenti</name>
    <dbReference type="NCBI Taxonomy" id="2136147"/>
    <lineage>
        <taxon>Bacteria</taxon>
        <taxon>Pseudomonadati</taxon>
        <taxon>Bacteroidota</taxon>
        <taxon>Bacteroidia</taxon>
        <taxon>Bacteroidales</taxon>
        <taxon>Bacteroidaceae</taxon>
        <taxon>Bacteroides</taxon>
    </lineage>
</organism>
<dbReference type="InterPro" id="IPR000740">
    <property type="entry name" value="GrpE"/>
</dbReference>
<keyword evidence="2 3" id="KW-0143">Chaperone</keyword>
<name>A0ABM8IA10_9BACE</name>
<feature type="compositionally biased region" description="Basic and acidic residues" evidence="6">
    <location>
        <begin position="1"/>
        <end position="12"/>
    </location>
</feature>
<comment type="subcellular location">
    <subcellularLocation>
        <location evidence="3">Cytoplasm</location>
    </subcellularLocation>
</comment>
<dbReference type="SUPFAM" id="SSF58014">
    <property type="entry name" value="Coiled-coil domain of nucleotide exchange factor GrpE"/>
    <property type="match status" value="1"/>
</dbReference>
<keyword evidence="5" id="KW-0175">Coiled coil</keyword>
<accession>A0ABM8IA10</accession>
<dbReference type="RefSeq" id="WP_434533909.1">
    <property type="nucleotide sequence ID" value="NZ_AP028055.1"/>
</dbReference>
<dbReference type="CDD" id="cd00446">
    <property type="entry name" value="GrpE"/>
    <property type="match status" value="1"/>
</dbReference>
<reference evidence="7 8" key="1">
    <citation type="submission" date="2023-04" db="EMBL/GenBank/DDBJ databases">
        <title>Draft genome sequence of acteroides sedimenti strain YN3PY1.</title>
        <authorList>
            <person name="Yoshida N."/>
        </authorList>
    </citation>
    <scope>NUCLEOTIDE SEQUENCE [LARGE SCALE GENOMIC DNA]</scope>
    <source>
        <strain evidence="7 8">YN3PY1</strain>
    </source>
</reference>
<gene>
    <name evidence="3 7" type="primary">grpE</name>
    <name evidence="7" type="ORF">BSYN_11310</name>
</gene>
<dbReference type="InterPro" id="IPR013805">
    <property type="entry name" value="GrpE_CC"/>
</dbReference>
<evidence type="ECO:0000256" key="2">
    <source>
        <dbReference type="ARBA" id="ARBA00023186"/>
    </source>
</evidence>
<proteinExistence type="inferred from homology"/>
<dbReference type="Proteomes" id="UP001496674">
    <property type="component" value="Chromosome"/>
</dbReference>
<evidence type="ECO:0000256" key="5">
    <source>
        <dbReference type="SAM" id="Coils"/>
    </source>
</evidence>
<dbReference type="SUPFAM" id="SSF51064">
    <property type="entry name" value="Head domain of nucleotide exchange factor GrpE"/>
    <property type="match status" value="1"/>
</dbReference>
<comment type="function">
    <text evidence="3">Participates actively in the response to hyperosmotic and heat shock by preventing the aggregation of stress-denatured proteins, in association with DnaK and GrpE. It is the nucleotide exchange factor for DnaK and may function as a thermosensor. Unfolded proteins bind initially to DnaJ; upon interaction with the DnaJ-bound protein, DnaK hydrolyzes its bound ATP, resulting in the formation of a stable complex. GrpE releases ADP from DnaK; ATP binding to DnaK triggers the release of the substrate protein, thus completing the reaction cycle. Several rounds of ATP-dependent interactions between DnaJ, DnaK and GrpE are required for fully efficient folding.</text>
</comment>
<evidence type="ECO:0000313" key="7">
    <source>
        <dbReference type="EMBL" id="BEG98866.1"/>
    </source>
</evidence>
<protein>
    <recommendedName>
        <fullName evidence="3">Protein GrpE</fullName>
    </recommendedName>
    <alternativeName>
        <fullName evidence="3">HSP-70 cofactor</fullName>
    </alternativeName>
</protein>
<dbReference type="PANTHER" id="PTHR21237">
    <property type="entry name" value="GRPE PROTEIN"/>
    <property type="match status" value="1"/>
</dbReference>
<feature type="compositionally biased region" description="Low complexity" evidence="6">
    <location>
        <begin position="18"/>
        <end position="35"/>
    </location>
</feature>
<keyword evidence="8" id="KW-1185">Reference proteome</keyword>
<dbReference type="PANTHER" id="PTHR21237:SF23">
    <property type="entry name" value="GRPE PROTEIN HOMOLOG, MITOCHONDRIAL"/>
    <property type="match status" value="1"/>
</dbReference>
<comment type="similarity">
    <text evidence="1 3 4">Belongs to the GrpE family.</text>
</comment>
<dbReference type="EMBL" id="AP028055">
    <property type="protein sequence ID" value="BEG98866.1"/>
    <property type="molecule type" value="Genomic_DNA"/>
</dbReference>
<dbReference type="InterPro" id="IPR009012">
    <property type="entry name" value="GrpE_head"/>
</dbReference>
<dbReference type="HAMAP" id="MF_01151">
    <property type="entry name" value="GrpE"/>
    <property type="match status" value="1"/>
</dbReference>
<evidence type="ECO:0000256" key="4">
    <source>
        <dbReference type="RuleBase" id="RU004478"/>
    </source>
</evidence>
<evidence type="ECO:0000313" key="8">
    <source>
        <dbReference type="Proteomes" id="UP001496674"/>
    </source>
</evidence>
<dbReference type="Pfam" id="PF01025">
    <property type="entry name" value="GrpE"/>
    <property type="match status" value="1"/>
</dbReference>
<evidence type="ECO:0000256" key="3">
    <source>
        <dbReference type="HAMAP-Rule" id="MF_01151"/>
    </source>
</evidence>
<dbReference type="Gene3D" id="2.30.22.10">
    <property type="entry name" value="Head domain of nucleotide exchange factor GrpE"/>
    <property type="match status" value="1"/>
</dbReference>
<feature type="region of interest" description="Disordered" evidence="6">
    <location>
        <begin position="1"/>
        <end position="44"/>
    </location>
</feature>
<dbReference type="PRINTS" id="PR00773">
    <property type="entry name" value="GRPEPROTEIN"/>
</dbReference>
<comment type="subunit">
    <text evidence="3">Homodimer.</text>
</comment>
<keyword evidence="3" id="KW-0346">Stress response</keyword>
<sequence length="197" mass="22102">MDPKKKETIKEEELVESTQQTEAAQETEAPQQETPAQEEELTPEQALAKQLEEANATIEDQKDKYLRLSAEFDNYRKRTMKEKAELIKNGGEKSISSILPIIDDLERALKMMETAEDVVAVREGVVLIFNKFMGIMGQNGVQMIETAECEFDTDFHEAIATIPAPTEELKGKILDCVQTGYTLNGKVIRHAKVVVGE</sequence>
<dbReference type="Gene3D" id="3.90.20.20">
    <property type="match status" value="1"/>
</dbReference>
<evidence type="ECO:0000256" key="6">
    <source>
        <dbReference type="SAM" id="MobiDB-lite"/>
    </source>
</evidence>
<keyword evidence="3" id="KW-0963">Cytoplasm</keyword>
<evidence type="ECO:0000256" key="1">
    <source>
        <dbReference type="ARBA" id="ARBA00009054"/>
    </source>
</evidence>